<gene>
    <name evidence="1" type="ORF">FWILDA_LOCUS14067</name>
</gene>
<name>A0A9W4T298_9GLOM</name>
<dbReference type="AlphaFoldDB" id="A0A9W4T298"/>
<feature type="non-terminal residue" evidence="1">
    <location>
        <position position="99"/>
    </location>
</feature>
<evidence type="ECO:0000313" key="1">
    <source>
        <dbReference type="EMBL" id="CAI2189414.1"/>
    </source>
</evidence>
<dbReference type="EMBL" id="CAMKVN010005808">
    <property type="protein sequence ID" value="CAI2189414.1"/>
    <property type="molecule type" value="Genomic_DNA"/>
</dbReference>
<proteinExistence type="predicted"/>
<accession>A0A9W4T298</accession>
<dbReference type="OrthoDB" id="2429411at2759"/>
<organism evidence="1 2">
    <name type="scientific">Funneliformis geosporum</name>
    <dbReference type="NCBI Taxonomy" id="1117311"/>
    <lineage>
        <taxon>Eukaryota</taxon>
        <taxon>Fungi</taxon>
        <taxon>Fungi incertae sedis</taxon>
        <taxon>Mucoromycota</taxon>
        <taxon>Glomeromycotina</taxon>
        <taxon>Glomeromycetes</taxon>
        <taxon>Glomerales</taxon>
        <taxon>Glomeraceae</taxon>
        <taxon>Funneliformis</taxon>
    </lineage>
</organism>
<sequence>DDNKIKENNELNVEIIGPTNLPMDTILKSKRIPVKRIIPEVQVLLECMFHIGIANLRQIISAKEMRDKLLRCEHEGKLTWMIFLKNQLLATRSQHYIFM</sequence>
<protein>
    <submittedName>
        <fullName evidence="1">17295_t:CDS:1</fullName>
    </submittedName>
</protein>
<reference evidence="1" key="1">
    <citation type="submission" date="2022-08" db="EMBL/GenBank/DDBJ databases">
        <authorList>
            <person name="Kallberg Y."/>
            <person name="Tangrot J."/>
            <person name="Rosling A."/>
        </authorList>
    </citation>
    <scope>NUCLEOTIDE SEQUENCE</scope>
    <source>
        <strain evidence="1">Wild A</strain>
    </source>
</reference>
<keyword evidence="2" id="KW-1185">Reference proteome</keyword>
<dbReference type="Proteomes" id="UP001153678">
    <property type="component" value="Unassembled WGS sequence"/>
</dbReference>
<comment type="caution">
    <text evidence="1">The sequence shown here is derived from an EMBL/GenBank/DDBJ whole genome shotgun (WGS) entry which is preliminary data.</text>
</comment>
<evidence type="ECO:0000313" key="2">
    <source>
        <dbReference type="Proteomes" id="UP001153678"/>
    </source>
</evidence>